<gene>
    <name evidence="5" type="ORF">ACFQW9_10245</name>
</gene>
<dbReference type="EMBL" id="JBHTCK010000002">
    <property type="protein sequence ID" value="MFC7351016.1"/>
    <property type="molecule type" value="Genomic_DNA"/>
</dbReference>
<dbReference type="InterPro" id="IPR000524">
    <property type="entry name" value="Tscrpt_reg_HTH_GntR"/>
</dbReference>
<feature type="domain" description="HTH gntR-type" evidence="4">
    <location>
        <begin position="1"/>
        <end position="62"/>
    </location>
</feature>
<evidence type="ECO:0000259" key="4">
    <source>
        <dbReference type="PROSITE" id="PS50949"/>
    </source>
</evidence>
<dbReference type="RefSeq" id="WP_319287031.1">
    <property type="nucleotide sequence ID" value="NZ_JBHTCK010000002.1"/>
</dbReference>
<keyword evidence="3" id="KW-0804">Transcription</keyword>
<keyword evidence="1" id="KW-0805">Transcription regulation</keyword>
<dbReference type="PROSITE" id="PS50949">
    <property type="entry name" value="HTH_GNTR"/>
    <property type="match status" value="1"/>
</dbReference>
<accession>A0ABW2M806</accession>
<keyword evidence="6" id="KW-1185">Reference proteome</keyword>
<dbReference type="InterPro" id="IPR036390">
    <property type="entry name" value="WH_DNA-bd_sf"/>
</dbReference>
<evidence type="ECO:0000256" key="3">
    <source>
        <dbReference type="ARBA" id="ARBA00023163"/>
    </source>
</evidence>
<evidence type="ECO:0000313" key="5">
    <source>
        <dbReference type="EMBL" id="MFC7351016.1"/>
    </source>
</evidence>
<dbReference type="Gene3D" id="1.10.10.10">
    <property type="entry name" value="Winged helix-like DNA-binding domain superfamily/Winged helix DNA-binding domain"/>
    <property type="match status" value="1"/>
</dbReference>
<keyword evidence="2" id="KW-0238">DNA-binding</keyword>
<dbReference type="Pfam" id="PF00392">
    <property type="entry name" value="GntR"/>
    <property type="match status" value="1"/>
</dbReference>
<protein>
    <submittedName>
        <fullName evidence="5">GntR family transcriptional regulator</fullName>
    </submittedName>
</protein>
<dbReference type="Proteomes" id="UP001596509">
    <property type="component" value="Unassembled WGS sequence"/>
</dbReference>
<comment type="caution">
    <text evidence="5">The sequence shown here is derived from an EMBL/GenBank/DDBJ whole genome shotgun (WGS) entry which is preliminary data.</text>
</comment>
<evidence type="ECO:0000256" key="2">
    <source>
        <dbReference type="ARBA" id="ARBA00023125"/>
    </source>
</evidence>
<dbReference type="SUPFAM" id="SSF46785">
    <property type="entry name" value="Winged helix' DNA-binding domain"/>
    <property type="match status" value="1"/>
</dbReference>
<proteinExistence type="predicted"/>
<organism evidence="5 6">
    <name type="scientific">Streptomyces caviscabies</name>
    <dbReference type="NCBI Taxonomy" id="90079"/>
    <lineage>
        <taxon>Bacteria</taxon>
        <taxon>Bacillati</taxon>
        <taxon>Actinomycetota</taxon>
        <taxon>Actinomycetes</taxon>
        <taxon>Kitasatosporales</taxon>
        <taxon>Streptomycetaceae</taxon>
        <taxon>Streptomyces</taxon>
    </lineage>
</organism>
<sequence length="63" mass="7004">MEHVDEQIQTGDLPLKSTLLSEPDLTHRYGVAINTVRRAIRHLWEQGILEAVPAKVTFGIAAP</sequence>
<evidence type="ECO:0000313" key="6">
    <source>
        <dbReference type="Proteomes" id="UP001596509"/>
    </source>
</evidence>
<evidence type="ECO:0000256" key="1">
    <source>
        <dbReference type="ARBA" id="ARBA00023015"/>
    </source>
</evidence>
<name>A0ABW2M806_9ACTN</name>
<dbReference type="InterPro" id="IPR036388">
    <property type="entry name" value="WH-like_DNA-bd_sf"/>
</dbReference>
<reference evidence="6" key="1">
    <citation type="journal article" date="2019" name="Int. J. Syst. Evol. Microbiol.">
        <title>The Global Catalogue of Microorganisms (GCM) 10K type strain sequencing project: providing services to taxonomists for standard genome sequencing and annotation.</title>
        <authorList>
            <consortium name="The Broad Institute Genomics Platform"/>
            <consortium name="The Broad Institute Genome Sequencing Center for Infectious Disease"/>
            <person name="Wu L."/>
            <person name="Ma J."/>
        </authorList>
    </citation>
    <scope>NUCLEOTIDE SEQUENCE [LARGE SCALE GENOMIC DNA]</scope>
    <source>
        <strain evidence="6">ICMP 19430</strain>
    </source>
</reference>